<dbReference type="Gene3D" id="2.70.20.10">
    <property type="entry name" value="Topoisomerase I, domain 3"/>
    <property type="match status" value="1"/>
</dbReference>
<evidence type="ECO:0000259" key="11">
    <source>
        <dbReference type="PROSITE" id="PS52039"/>
    </source>
</evidence>
<evidence type="ECO:0000256" key="4">
    <source>
        <dbReference type="ARBA" id="ARBA00023029"/>
    </source>
</evidence>
<dbReference type="InterPro" id="IPR006171">
    <property type="entry name" value="TOPRIM_dom"/>
</dbReference>
<dbReference type="InterPro" id="IPR023405">
    <property type="entry name" value="Topo_IA_core_domain"/>
</dbReference>
<dbReference type="InterPro" id="IPR013826">
    <property type="entry name" value="Topo_IA_cen_sub3"/>
</dbReference>
<evidence type="ECO:0000256" key="2">
    <source>
        <dbReference type="ARBA" id="ARBA00009446"/>
    </source>
</evidence>
<evidence type="ECO:0000313" key="12">
    <source>
        <dbReference type="EMBL" id="KAJ6634945.1"/>
    </source>
</evidence>
<comment type="function">
    <text evidence="7">Releases the supercoiling and torsional tension of DNA introduced during the DNA replication and transcription by transiently cleaving and rejoining one strand of the DNA duplex. Introduces a single-strand break via transesterification at a target site in duplex DNA. The scissile phosphodiester is attacked by the catalytic tyrosine of the enzyme, resulting in the formation of a DNA-(5'-phosphotyrosyl)-enzyme intermediate and the expulsion of a 3'-OH DNA strand. The free DNA strand than undergoes passage around the unbroken strand thus removing DNA supercoils. Finally, in the religation step, the DNA 3'-OH attacks the covalent intermediate to expel the active-site tyrosine and restore the DNA phosphodiester backbone. Weakly relaxes negative supercoils and displays a distinct preference for binding single-stranded DNA.</text>
</comment>
<keyword evidence="5 8" id="KW-0238">DNA-binding</keyword>
<dbReference type="Gene3D" id="1.10.460.10">
    <property type="entry name" value="Topoisomerase I, domain 2"/>
    <property type="match status" value="1"/>
</dbReference>
<dbReference type="SMART" id="SM00436">
    <property type="entry name" value="TOP1Bc"/>
    <property type="match status" value="1"/>
</dbReference>
<dbReference type="InterPro" id="IPR056452">
    <property type="entry name" value="Zn_ribbon_TOP3B"/>
</dbReference>
<proteinExistence type="inferred from homology"/>
<dbReference type="OrthoDB" id="430051at2759"/>
<feature type="domain" description="Topo IA-type catalytic" evidence="11">
    <location>
        <begin position="110"/>
        <end position="533"/>
    </location>
</feature>
<dbReference type="SMART" id="SM00493">
    <property type="entry name" value="TOPRIM"/>
    <property type="match status" value="1"/>
</dbReference>
<evidence type="ECO:0000256" key="5">
    <source>
        <dbReference type="ARBA" id="ARBA00023125"/>
    </source>
</evidence>
<dbReference type="AlphaFoldDB" id="A0A9Q0RUS4"/>
<dbReference type="GO" id="GO:0006310">
    <property type="term" value="P:DNA recombination"/>
    <property type="evidence" value="ECO:0007669"/>
    <property type="project" value="TreeGrafter"/>
</dbReference>
<dbReference type="PROSITE" id="PS50880">
    <property type="entry name" value="TOPRIM"/>
    <property type="match status" value="1"/>
</dbReference>
<dbReference type="Pfam" id="PF01131">
    <property type="entry name" value="Topoisom_bac"/>
    <property type="match status" value="1"/>
</dbReference>
<dbReference type="GO" id="GO:0003917">
    <property type="term" value="F:DNA topoisomerase type I (single strand cut, ATP-independent) activity"/>
    <property type="evidence" value="ECO:0007669"/>
    <property type="project" value="UniProtKB-EC"/>
</dbReference>
<dbReference type="CDD" id="cd00186">
    <property type="entry name" value="TOP1Ac"/>
    <property type="match status" value="1"/>
</dbReference>
<dbReference type="InterPro" id="IPR003601">
    <property type="entry name" value="Topo_IA_2"/>
</dbReference>
<dbReference type="GO" id="GO:0006281">
    <property type="term" value="P:DNA repair"/>
    <property type="evidence" value="ECO:0007669"/>
    <property type="project" value="TreeGrafter"/>
</dbReference>
<comment type="catalytic activity">
    <reaction evidence="1 8">
        <text>ATP-independent breakage of single-stranded DNA, followed by passage and rejoining.</text>
        <dbReference type="EC" id="5.6.2.1"/>
    </reaction>
</comment>
<evidence type="ECO:0000313" key="13">
    <source>
        <dbReference type="Proteomes" id="UP001151699"/>
    </source>
</evidence>
<dbReference type="PROSITE" id="PS00396">
    <property type="entry name" value="TOPO_IA_1"/>
    <property type="match status" value="1"/>
</dbReference>
<dbReference type="PANTHER" id="PTHR11390:SF20">
    <property type="entry name" value="DNA TOPOISOMERASE 3-BETA-1"/>
    <property type="match status" value="1"/>
</dbReference>
<dbReference type="GO" id="GO:0006265">
    <property type="term" value="P:DNA topological change"/>
    <property type="evidence" value="ECO:0007669"/>
    <property type="project" value="InterPro"/>
</dbReference>
<dbReference type="FunFam" id="1.10.290.10:FF:000001">
    <property type="entry name" value="DNA topoisomerase"/>
    <property type="match status" value="1"/>
</dbReference>
<accession>A0A9Q0RUS4</accession>
<keyword evidence="6 8" id="KW-0413">Isomerase</keyword>
<organism evidence="12 13">
    <name type="scientific">Pseudolycoriella hygida</name>
    <dbReference type="NCBI Taxonomy" id="35572"/>
    <lineage>
        <taxon>Eukaryota</taxon>
        <taxon>Metazoa</taxon>
        <taxon>Ecdysozoa</taxon>
        <taxon>Arthropoda</taxon>
        <taxon>Hexapoda</taxon>
        <taxon>Insecta</taxon>
        <taxon>Pterygota</taxon>
        <taxon>Neoptera</taxon>
        <taxon>Endopterygota</taxon>
        <taxon>Diptera</taxon>
        <taxon>Nematocera</taxon>
        <taxon>Sciaroidea</taxon>
        <taxon>Sciaridae</taxon>
        <taxon>Pseudolycoriella</taxon>
    </lineage>
</organism>
<feature type="domain" description="Toprim" evidence="10">
    <location>
        <begin position="3"/>
        <end position="93"/>
    </location>
</feature>
<dbReference type="Proteomes" id="UP001151699">
    <property type="component" value="Chromosome C"/>
</dbReference>
<keyword evidence="13" id="KW-1185">Reference proteome</keyword>
<reference evidence="12" key="1">
    <citation type="submission" date="2022-07" db="EMBL/GenBank/DDBJ databases">
        <authorList>
            <person name="Trinca V."/>
            <person name="Uliana J.V.C."/>
            <person name="Torres T.T."/>
            <person name="Ward R.J."/>
            <person name="Monesi N."/>
        </authorList>
    </citation>
    <scope>NUCLEOTIDE SEQUENCE</scope>
    <source>
        <strain evidence="12">HSMRA1968</strain>
        <tissue evidence="12">Whole embryos</tissue>
    </source>
</reference>
<evidence type="ECO:0000259" key="10">
    <source>
        <dbReference type="PROSITE" id="PS50880"/>
    </source>
</evidence>
<keyword evidence="4 8" id="KW-0799">Topoisomerase</keyword>
<gene>
    <name evidence="12" type="primary">Top3beta</name>
    <name evidence="12" type="ORF">Bhyg_13526</name>
</gene>
<dbReference type="GO" id="GO:0005634">
    <property type="term" value="C:nucleus"/>
    <property type="evidence" value="ECO:0007669"/>
    <property type="project" value="TreeGrafter"/>
</dbReference>
<comment type="caution">
    <text evidence="12">The sequence shown here is derived from an EMBL/GenBank/DDBJ whole genome shotgun (WGS) entry which is preliminary data.</text>
</comment>
<dbReference type="EMBL" id="WJQU01000004">
    <property type="protein sequence ID" value="KAJ6634945.1"/>
    <property type="molecule type" value="Genomic_DNA"/>
</dbReference>
<dbReference type="InterPro" id="IPR013497">
    <property type="entry name" value="Topo_IA_cen"/>
</dbReference>
<comment type="function">
    <text evidence="8">Introduces a single-strand break via transesterification at a target site in duplex DNA. Releases the supercoiling and torsional tension of DNA introduced during the DNA replication and transcription by transiently cleaving and rejoining one strand of the DNA duplex. The scissile phosphodiester is attacked by the catalytic tyrosine of the enzyme, resulting in the formation of a DNA-(5'-phosphotyrosyl)-enzyme intermediate and the expulsion of a 3'-OH DNA strand.</text>
</comment>
<dbReference type="SMART" id="SM00437">
    <property type="entry name" value="TOP1Ac"/>
    <property type="match status" value="1"/>
</dbReference>
<dbReference type="EC" id="5.6.2.1" evidence="3 8"/>
<dbReference type="InterPro" id="IPR013825">
    <property type="entry name" value="Topo_IA_cen_sub2"/>
</dbReference>
<dbReference type="Gene3D" id="1.10.290.10">
    <property type="entry name" value="Topoisomerase I, domain 4"/>
    <property type="match status" value="1"/>
</dbReference>
<sequence length="811" mass="90426">MKTALMVAEKPSLAASLAKILSSGKNTTRKETTEKLRMPSFLNQEAKGCSYLILWLDCDKEGENICFEVMDAVSKSIRNVYSNQVTFRAKFSAITDKDIKYAMANLAYPNENEAKSVDARQEIDLRIGCAFTRFQTKFFQGHYGDLDASLISYGPCQTPTLGFCVQRQDEIANFVAETYWFIQVTAGDPEVTLEWSRGRIFKKEIANMFLNVIKKHKEASVESVSTKEQSKSRPQALNTVELMRAASAGLGLGPHNAMQIAEKLYTQGYISYPRTETTSYPSNFDLISVVNILKPSSEFGDAAKSILEDFNQPRKGTDCGDHPPITPMKLGLSEFTERNEFDHDTWRLYDYICRHFLATVSHDLRYKSTTAKLHIGTEHFSCTSAVLIDAGYTKIMTWQAFGADELTPPFTQGESVRINDIKLVERQTGPPDFLTESELITLMEKNGIGTDASIPVHINNICQRNYVTVVTGRKLIPTTLGKVLVHGYLKIDPQLVLPTMRSDVERLLNLIAQGSAEFSSVLKHAIEIFRMKFQYFVVNINHMDSLFESSFIPISDLGRAYSRCGKCRRYMKYIQTKPARLHCSQCDETYSLPNNGTIRAYKELRCPLDDFELLVFSSGTKGRSYPLCPYCYNHAPFKDMPKNAGCNSCTHPTCANSMYSLGVSSCPECESGVLVLDATAAPKKWKLGCNSCDVIINFFKGASKVTVDTKNKCDECGSQQVTVVYKNGQTRFKDGAEEKTGCVFCNADFIPLVEKHRAISSRPAQVTNRGRGNRGAVSAMSTGRGGGPIGGRGNRRGIPKDKMDQLAAYFV</sequence>
<dbReference type="SUPFAM" id="SSF56712">
    <property type="entry name" value="Prokaryotic type I DNA topoisomerase"/>
    <property type="match status" value="1"/>
</dbReference>
<dbReference type="PANTHER" id="PTHR11390">
    <property type="entry name" value="PROKARYOTIC DNA TOPOISOMERASE"/>
    <property type="match status" value="1"/>
</dbReference>
<dbReference type="InterPro" id="IPR023406">
    <property type="entry name" value="Topo_IA_AS"/>
</dbReference>
<feature type="compositionally biased region" description="Gly residues" evidence="9">
    <location>
        <begin position="783"/>
        <end position="792"/>
    </location>
</feature>
<dbReference type="PROSITE" id="PS52039">
    <property type="entry name" value="TOPO_IA_2"/>
    <property type="match status" value="1"/>
</dbReference>
<evidence type="ECO:0000256" key="1">
    <source>
        <dbReference type="ARBA" id="ARBA00000213"/>
    </source>
</evidence>
<dbReference type="InterPro" id="IPR000380">
    <property type="entry name" value="Topo_IA"/>
</dbReference>
<evidence type="ECO:0000256" key="7">
    <source>
        <dbReference type="ARBA" id="ARBA00056363"/>
    </source>
</evidence>
<evidence type="ECO:0000256" key="8">
    <source>
        <dbReference type="RuleBase" id="RU362092"/>
    </source>
</evidence>
<dbReference type="GO" id="GO:0003677">
    <property type="term" value="F:DNA binding"/>
    <property type="evidence" value="ECO:0007669"/>
    <property type="project" value="UniProtKB-KW"/>
</dbReference>
<comment type="similarity">
    <text evidence="2 8">Belongs to the type IA topoisomerase family.</text>
</comment>
<dbReference type="Pfam" id="PF01751">
    <property type="entry name" value="Toprim"/>
    <property type="match status" value="1"/>
</dbReference>
<dbReference type="PRINTS" id="PR00417">
    <property type="entry name" value="PRTPISMRASEI"/>
</dbReference>
<evidence type="ECO:0000256" key="3">
    <source>
        <dbReference type="ARBA" id="ARBA00012891"/>
    </source>
</evidence>
<feature type="region of interest" description="Disordered" evidence="9">
    <location>
        <begin position="763"/>
        <end position="798"/>
    </location>
</feature>
<dbReference type="InterPro" id="IPR013824">
    <property type="entry name" value="Topo_IA_cen_sub1"/>
</dbReference>
<dbReference type="InterPro" id="IPR003602">
    <property type="entry name" value="Topo_IA_DNA-bd_dom"/>
</dbReference>
<protein>
    <recommendedName>
        <fullName evidence="3 8">DNA topoisomerase</fullName>
        <ecNumber evidence="3 8">5.6.2.1</ecNumber>
    </recommendedName>
</protein>
<evidence type="ECO:0000256" key="9">
    <source>
        <dbReference type="SAM" id="MobiDB-lite"/>
    </source>
</evidence>
<dbReference type="Pfam" id="PF23546">
    <property type="entry name" value="Zn_ribbon_TOP3B"/>
    <property type="match status" value="1"/>
</dbReference>
<name>A0A9Q0RUS4_9DIPT</name>
<evidence type="ECO:0000256" key="6">
    <source>
        <dbReference type="ARBA" id="ARBA00023235"/>
    </source>
</evidence>
<dbReference type="Gene3D" id="3.40.50.140">
    <property type="match status" value="1"/>
</dbReference>